<accession>A0A8X8CSG3</accession>
<sequence length="281" mass="31363">MEKDVDKDANGSKHEPLMMTLDSPDVEEDVEENGEDYSEFQALLPPRKGGMSRSPDKVRRKVQWNDNNGNELVEILEFEPSTISKFLSIASHKKKVANSSFLVGFDKTPLFQLIQCSSSVDLEIYTLVFVNHSDLVDDSTCPLHLIYYCQVLSGASFADSFTISSPDNPLLLYVGKPCCNGNVSIVASFGTSQIDLLSTVVLMWVEGTGVMIKTSVDNTQLIKSAVRHLAILVNILAQLAEGKFKEGFWWFLLWIKFPVMNLVIMHDVWMSGTYGAFLAFC</sequence>
<organism evidence="2 3">
    <name type="scientific">Populus tomentosa</name>
    <name type="common">Chinese white poplar</name>
    <dbReference type="NCBI Taxonomy" id="118781"/>
    <lineage>
        <taxon>Eukaryota</taxon>
        <taxon>Viridiplantae</taxon>
        <taxon>Streptophyta</taxon>
        <taxon>Embryophyta</taxon>
        <taxon>Tracheophyta</taxon>
        <taxon>Spermatophyta</taxon>
        <taxon>Magnoliopsida</taxon>
        <taxon>eudicotyledons</taxon>
        <taxon>Gunneridae</taxon>
        <taxon>Pentapetalae</taxon>
        <taxon>rosids</taxon>
        <taxon>fabids</taxon>
        <taxon>Malpighiales</taxon>
        <taxon>Salicaceae</taxon>
        <taxon>Saliceae</taxon>
        <taxon>Populus</taxon>
    </lineage>
</organism>
<dbReference type="Proteomes" id="UP000886885">
    <property type="component" value="Chromosome 8D"/>
</dbReference>
<comment type="caution">
    <text evidence="2">The sequence shown here is derived from an EMBL/GenBank/DDBJ whole genome shotgun (WGS) entry which is preliminary data.</text>
</comment>
<reference evidence="2" key="1">
    <citation type="journal article" date="2020" name="bioRxiv">
        <title>Hybrid origin of Populus tomentosa Carr. identified through genome sequencing and phylogenomic analysis.</title>
        <authorList>
            <person name="An X."/>
            <person name="Gao K."/>
            <person name="Chen Z."/>
            <person name="Li J."/>
            <person name="Yang X."/>
            <person name="Yang X."/>
            <person name="Zhou J."/>
            <person name="Guo T."/>
            <person name="Zhao T."/>
            <person name="Huang S."/>
            <person name="Miao D."/>
            <person name="Khan W.U."/>
            <person name="Rao P."/>
            <person name="Ye M."/>
            <person name="Lei B."/>
            <person name="Liao W."/>
            <person name="Wang J."/>
            <person name="Ji L."/>
            <person name="Li Y."/>
            <person name="Guo B."/>
            <person name="Mustafa N.S."/>
            <person name="Li S."/>
            <person name="Yun Q."/>
            <person name="Keller S.R."/>
            <person name="Mao J."/>
            <person name="Zhang R."/>
            <person name="Strauss S.H."/>
        </authorList>
    </citation>
    <scope>NUCLEOTIDE SEQUENCE</scope>
    <source>
        <strain evidence="2">GM15</strain>
        <tissue evidence="2">Leaf</tissue>
    </source>
</reference>
<feature type="compositionally biased region" description="Acidic residues" evidence="1">
    <location>
        <begin position="24"/>
        <end position="38"/>
    </location>
</feature>
<proteinExistence type="predicted"/>
<feature type="compositionally biased region" description="Basic and acidic residues" evidence="1">
    <location>
        <begin position="1"/>
        <end position="16"/>
    </location>
</feature>
<dbReference type="OrthoDB" id="773814at2759"/>
<dbReference type="AlphaFoldDB" id="A0A8X8CSG3"/>
<dbReference type="PANTHER" id="PTHR33401:SF2">
    <property type="entry name" value="OS03G0138400 PROTEIN"/>
    <property type="match status" value="1"/>
</dbReference>
<keyword evidence="3" id="KW-1185">Reference proteome</keyword>
<evidence type="ECO:0000313" key="2">
    <source>
        <dbReference type="EMBL" id="KAG6764587.1"/>
    </source>
</evidence>
<dbReference type="EMBL" id="JAAWWB010000016">
    <property type="protein sequence ID" value="KAG6764587.1"/>
    <property type="molecule type" value="Genomic_DNA"/>
</dbReference>
<evidence type="ECO:0000313" key="3">
    <source>
        <dbReference type="Proteomes" id="UP000886885"/>
    </source>
</evidence>
<protein>
    <submittedName>
        <fullName evidence="2">Uncharacterized protein</fullName>
    </submittedName>
</protein>
<evidence type="ECO:0000256" key="1">
    <source>
        <dbReference type="SAM" id="MobiDB-lite"/>
    </source>
</evidence>
<name>A0A8X8CSG3_POPTO</name>
<feature type="region of interest" description="Disordered" evidence="1">
    <location>
        <begin position="1"/>
        <end position="59"/>
    </location>
</feature>
<gene>
    <name evidence="2" type="ORF">POTOM_032063</name>
</gene>
<dbReference type="PANTHER" id="PTHR33401">
    <property type="entry name" value="LIGHT-HARVESTING COMPLEX-LIKE PROTEIN OHP2, CHLOROPLASTIC"/>
    <property type="match status" value="1"/>
</dbReference>